<evidence type="ECO:0000313" key="1">
    <source>
        <dbReference type="EMBL" id="RDY25091.1"/>
    </source>
</evidence>
<gene>
    <name evidence="1" type="ORF">CHL78_020010</name>
</gene>
<dbReference type="Proteomes" id="UP000215694">
    <property type="component" value="Unassembled WGS sequence"/>
</dbReference>
<organism evidence="1 2">
    <name type="scientific">Romboutsia weinsteinii</name>
    <dbReference type="NCBI Taxonomy" id="2020949"/>
    <lineage>
        <taxon>Bacteria</taxon>
        <taxon>Bacillati</taxon>
        <taxon>Bacillota</taxon>
        <taxon>Clostridia</taxon>
        <taxon>Peptostreptococcales</taxon>
        <taxon>Peptostreptococcaceae</taxon>
        <taxon>Romboutsia</taxon>
    </lineage>
</organism>
<name>A0A371IX96_9FIRM</name>
<protein>
    <submittedName>
        <fullName evidence="1">Uncharacterized protein</fullName>
    </submittedName>
</protein>
<sequence length="79" mass="9253">SLYLSKNLKFTKMHPVSGKNYYSIISDPDFRGMCDSLFEKLWNDKKDIVLDNKQEILERISKSISYTKIISENFGENIN</sequence>
<dbReference type="EMBL" id="NOJY02000128">
    <property type="protein sequence ID" value="RDY25091.1"/>
    <property type="molecule type" value="Genomic_DNA"/>
</dbReference>
<evidence type="ECO:0000313" key="2">
    <source>
        <dbReference type="Proteomes" id="UP000215694"/>
    </source>
</evidence>
<comment type="caution">
    <text evidence="1">The sequence shown here is derived from an EMBL/GenBank/DDBJ whole genome shotgun (WGS) entry which is preliminary data.</text>
</comment>
<reference evidence="1 2" key="1">
    <citation type="journal article" date="2017" name="Genome Announc.">
        <title>Draft Genome Sequence of Romboutsia weinsteinii sp. nov. Strain CCRI-19649(T) Isolated from Surface Water.</title>
        <authorList>
            <person name="Maheux A.F."/>
            <person name="Boudreau D.K."/>
            <person name="Berube E."/>
            <person name="Boissinot M."/>
            <person name="Cantin P."/>
            <person name="Raymond F."/>
            <person name="Corbeil J."/>
            <person name="Omar R.F."/>
            <person name="Bergeron M.G."/>
        </authorList>
    </citation>
    <scope>NUCLEOTIDE SEQUENCE [LARGE SCALE GENOMIC DNA]</scope>
    <source>
        <strain evidence="1 2">CCRI-19649</strain>
    </source>
</reference>
<feature type="non-terminal residue" evidence="1">
    <location>
        <position position="1"/>
    </location>
</feature>
<dbReference type="AlphaFoldDB" id="A0A371IX96"/>
<keyword evidence="2" id="KW-1185">Reference proteome</keyword>
<dbReference type="RefSeq" id="WP_158540745.1">
    <property type="nucleotide sequence ID" value="NZ_NOJY02000128.1"/>
</dbReference>
<proteinExistence type="predicted"/>
<accession>A0A371IX96</accession>